<proteinExistence type="predicted"/>
<reference evidence="1 2" key="1">
    <citation type="journal article" date="2019" name="Plant Biotechnol. J.">
        <title>The red bayberry genome and genetic basis of sex determination.</title>
        <authorList>
            <person name="Jia H.M."/>
            <person name="Jia H.J."/>
            <person name="Cai Q.L."/>
            <person name="Wang Y."/>
            <person name="Zhao H.B."/>
            <person name="Yang W.F."/>
            <person name="Wang G.Y."/>
            <person name="Li Y.H."/>
            <person name="Zhan D.L."/>
            <person name="Shen Y.T."/>
            <person name="Niu Q.F."/>
            <person name="Chang L."/>
            <person name="Qiu J."/>
            <person name="Zhao L."/>
            <person name="Xie H.B."/>
            <person name="Fu W.Y."/>
            <person name="Jin J."/>
            <person name="Li X.W."/>
            <person name="Jiao Y."/>
            <person name="Zhou C.C."/>
            <person name="Tu T."/>
            <person name="Chai C.Y."/>
            <person name="Gao J.L."/>
            <person name="Fan L.J."/>
            <person name="van de Weg E."/>
            <person name="Wang J.Y."/>
            <person name="Gao Z.S."/>
        </authorList>
    </citation>
    <scope>NUCLEOTIDE SEQUENCE [LARGE SCALE GENOMIC DNA]</scope>
    <source>
        <tissue evidence="1">Leaves</tissue>
    </source>
</reference>
<dbReference type="AlphaFoldDB" id="A0A6A1WMW1"/>
<keyword evidence="2" id="KW-1185">Reference proteome</keyword>
<evidence type="ECO:0000313" key="2">
    <source>
        <dbReference type="Proteomes" id="UP000516437"/>
    </source>
</evidence>
<dbReference type="EMBL" id="RXIC02000019">
    <property type="protein sequence ID" value="KAB1226581.1"/>
    <property type="molecule type" value="Genomic_DNA"/>
</dbReference>
<sequence length="457" mass="49720">MPSSSSLVCGWECLSAMPINENCVSRCLEQGDTDGSFGLVASKLNELEPCSKFEPWTGLSSMMNVNSMPFCSKDQAPSFPKESNLPKVVFFYYFFVFGFVLQIGEIYNLHCMHVNPVDLLSEIKKLEIYFILLYLPYPMDLLLDASNIKDLGVNDSDDLCEGLNMGGVPLNLKNNEIFGCPQGPTGYQIEDGGMECLSMEKNLSVTEFSGTIENALEASSSGQQDCVAFQSSQVGGSTNILQAMNGSSNCLLMNGTCAGNINLAFPSGQVHSSMSLSLSNITGESSAADYQDCGLSPVFLTVESPWESNLEATSPQARDKAKMRYNEKKKSRTDQFFRLNATAFDIYFVMCIAKDIPLGVGSSLWIRAQLHIYSGIVQGETATVIFLQVESMSHRIAGALRSSTKKLGPPAESEGEFGSVVQFGLAQLKLTLFLTLPHLSLLTDVVSGADHCQQPHS</sequence>
<accession>A0A6A1WMW1</accession>
<dbReference type="OrthoDB" id="153872at2759"/>
<gene>
    <name evidence="1" type="ORF">CJ030_MR1G003362</name>
</gene>
<protein>
    <submittedName>
        <fullName evidence="1">Zinc finger protein CONSTANS-LIKE 12</fullName>
    </submittedName>
</protein>
<name>A0A6A1WMW1_9ROSI</name>
<organism evidence="1 2">
    <name type="scientific">Morella rubra</name>
    <name type="common">Chinese bayberry</name>
    <dbReference type="NCBI Taxonomy" id="262757"/>
    <lineage>
        <taxon>Eukaryota</taxon>
        <taxon>Viridiplantae</taxon>
        <taxon>Streptophyta</taxon>
        <taxon>Embryophyta</taxon>
        <taxon>Tracheophyta</taxon>
        <taxon>Spermatophyta</taxon>
        <taxon>Magnoliopsida</taxon>
        <taxon>eudicotyledons</taxon>
        <taxon>Gunneridae</taxon>
        <taxon>Pentapetalae</taxon>
        <taxon>rosids</taxon>
        <taxon>fabids</taxon>
        <taxon>Fagales</taxon>
        <taxon>Myricaceae</taxon>
        <taxon>Morella</taxon>
    </lineage>
</organism>
<evidence type="ECO:0000313" key="1">
    <source>
        <dbReference type="EMBL" id="KAB1226581.1"/>
    </source>
</evidence>
<comment type="caution">
    <text evidence="1">The sequence shown here is derived from an EMBL/GenBank/DDBJ whole genome shotgun (WGS) entry which is preliminary data.</text>
</comment>
<dbReference type="Proteomes" id="UP000516437">
    <property type="component" value="Chromosome 1"/>
</dbReference>